<feature type="transmembrane region" description="Helical" evidence="9">
    <location>
        <begin position="112"/>
        <end position="138"/>
    </location>
</feature>
<evidence type="ECO:0000256" key="1">
    <source>
        <dbReference type="ARBA" id="ARBA00004651"/>
    </source>
</evidence>
<evidence type="ECO:0000256" key="3">
    <source>
        <dbReference type="ARBA" id="ARBA00022475"/>
    </source>
</evidence>
<protein>
    <submittedName>
        <fullName evidence="10">PTS system mannose/fructose/sorbose family transporter subunit IID</fullName>
    </submittedName>
</protein>
<dbReference type="AlphaFoldDB" id="A0A7X2N1N8"/>
<dbReference type="PROSITE" id="PS51108">
    <property type="entry name" value="PTS_EIID"/>
    <property type="match status" value="1"/>
</dbReference>
<reference evidence="10 11" key="1">
    <citation type="submission" date="2019-08" db="EMBL/GenBank/DDBJ databases">
        <title>In-depth cultivation of the pig gut microbiome towards novel bacterial diversity and tailored functional studies.</title>
        <authorList>
            <person name="Wylensek D."/>
            <person name="Hitch T.C.A."/>
            <person name="Clavel T."/>
        </authorList>
    </citation>
    <scope>NUCLEOTIDE SEQUENCE [LARGE SCALE GENOMIC DNA]</scope>
    <source>
        <strain evidence="10 11">LKV-178-WT-2G</strain>
    </source>
</reference>
<name>A0A7X2N1N8_9FIRM</name>
<dbReference type="PANTHER" id="PTHR32502">
    <property type="entry name" value="N-ACETYLGALACTOSAMINE PERMEASE II COMPONENT-RELATED"/>
    <property type="match status" value="1"/>
</dbReference>
<organism evidence="10 11">
    <name type="scientific">Floccifex porci</name>
    <dbReference type="NCBI Taxonomy" id="2606629"/>
    <lineage>
        <taxon>Bacteria</taxon>
        <taxon>Bacillati</taxon>
        <taxon>Bacillota</taxon>
        <taxon>Erysipelotrichia</taxon>
        <taxon>Erysipelotrichales</taxon>
        <taxon>Erysipelotrichaceae</taxon>
        <taxon>Floccifex</taxon>
    </lineage>
</organism>
<evidence type="ECO:0000256" key="8">
    <source>
        <dbReference type="ARBA" id="ARBA00023136"/>
    </source>
</evidence>
<keyword evidence="7 9" id="KW-1133">Transmembrane helix</keyword>
<dbReference type="RefSeq" id="WP_154459284.1">
    <property type="nucleotide sequence ID" value="NZ_JAQYTQ010000021.1"/>
</dbReference>
<feature type="transmembrane region" description="Helical" evidence="9">
    <location>
        <begin position="251"/>
        <end position="270"/>
    </location>
</feature>
<dbReference type="PANTHER" id="PTHR32502:SF5">
    <property type="entry name" value="N-ACETYLGALACTOSAMINE PERMEASE IID COMPONENT-RELATED"/>
    <property type="match status" value="1"/>
</dbReference>
<keyword evidence="8 9" id="KW-0472">Membrane</keyword>
<proteinExistence type="predicted"/>
<dbReference type="Proteomes" id="UP000470082">
    <property type="component" value="Unassembled WGS sequence"/>
</dbReference>
<evidence type="ECO:0000256" key="5">
    <source>
        <dbReference type="ARBA" id="ARBA00022683"/>
    </source>
</evidence>
<evidence type="ECO:0000256" key="4">
    <source>
        <dbReference type="ARBA" id="ARBA00022597"/>
    </source>
</evidence>
<dbReference type="GO" id="GO:0005886">
    <property type="term" value="C:plasma membrane"/>
    <property type="evidence" value="ECO:0007669"/>
    <property type="project" value="UniProtKB-SubCell"/>
</dbReference>
<comment type="caution">
    <text evidence="10">The sequence shown here is derived from an EMBL/GenBank/DDBJ whole genome shotgun (WGS) entry which is preliminary data.</text>
</comment>
<keyword evidence="6 9" id="KW-0812">Transmembrane</keyword>
<dbReference type="EMBL" id="VUMM01000002">
    <property type="protein sequence ID" value="MSS00811.1"/>
    <property type="molecule type" value="Genomic_DNA"/>
</dbReference>
<dbReference type="InterPro" id="IPR004704">
    <property type="entry name" value="PTS_IID_man"/>
</dbReference>
<dbReference type="GO" id="GO:0009401">
    <property type="term" value="P:phosphoenolpyruvate-dependent sugar phosphotransferase system"/>
    <property type="evidence" value="ECO:0007669"/>
    <property type="project" value="UniProtKB-KW"/>
</dbReference>
<evidence type="ECO:0000313" key="11">
    <source>
        <dbReference type="Proteomes" id="UP000470082"/>
    </source>
</evidence>
<dbReference type="Pfam" id="PF03613">
    <property type="entry name" value="EIID-AGA"/>
    <property type="match status" value="1"/>
</dbReference>
<evidence type="ECO:0000256" key="7">
    <source>
        <dbReference type="ARBA" id="ARBA00022989"/>
    </source>
</evidence>
<dbReference type="InterPro" id="IPR050303">
    <property type="entry name" value="GatZ_KbaZ_carbometab"/>
</dbReference>
<gene>
    <name evidence="10" type="ORF">FYJ50_01530</name>
</gene>
<keyword evidence="4" id="KW-0762">Sugar transport</keyword>
<evidence type="ECO:0000256" key="2">
    <source>
        <dbReference type="ARBA" id="ARBA00022448"/>
    </source>
</evidence>
<comment type="subcellular location">
    <subcellularLocation>
        <location evidence="1">Cell membrane</location>
        <topology evidence="1">Multi-pass membrane protein</topology>
    </subcellularLocation>
</comment>
<accession>A0A7X2N1N8</accession>
<keyword evidence="2" id="KW-0813">Transport</keyword>
<feature type="transmembrane region" description="Helical" evidence="9">
    <location>
        <begin position="227"/>
        <end position="244"/>
    </location>
</feature>
<keyword evidence="11" id="KW-1185">Reference proteome</keyword>
<feature type="transmembrane region" description="Helical" evidence="9">
    <location>
        <begin position="144"/>
        <end position="161"/>
    </location>
</feature>
<sequence>MASNKLLNGKERGKVTKKDIHKMGLYSVIEQSSFSFERMQACGFTESMIPTAKKIFKDSDEDMKEFMQYNMEFMNTEMHMATFLMGIIIAMEEAGEDRKLIEGIRNGLFGPFAGLGDAIFWFTLLPISAAICCSLAQSGSVLGPILYILIWFIAAISRIWFAEIGYVLGNKAVSSISSYSKYLTDAAGILGVTVVGGLIPSYVSFAFSDNLVYGIEGATVQSIFDNVLPNILPLAFVFFIFYLFKKKNANTIVMIIAIIIAGIILSFLGWM</sequence>
<evidence type="ECO:0000256" key="9">
    <source>
        <dbReference type="SAM" id="Phobius"/>
    </source>
</evidence>
<keyword evidence="5" id="KW-0598">Phosphotransferase system</keyword>
<keyword evidence="3" id="KW-1003">Cell membrane</keyword>
<evidence type="ECO:0000313" key="10">
    <source>
        <dbReference type="EMBL" id="MSS00811.1"/>
    </source>
</evidence>
<feature type="transmembrane region" description="Helical" evidence="9">
    <location>
        <begin position="182"/>
        <end position="207"/>
    </location>
</feature>
<evidence type="ECO:0000256" key="6">
    <source>
        <dbReference type="ARBA" id="ARBA00022692"/>
    </source>
</evidence>